<dbReference type="AlphaFoldDB" id="A0A1A9KGQ5"/>
<evidence type="ECO:0000313" key="2">
    <source>
        <dbReference type="Proteomes" id="UP000077748"/>
    </source>
</evidence>
<protein>
    <submittedName>
        <fullName evidence="1">Phage tail protein</fullName>
    </submittedName>
</protein>
<proteinExistence type="predicted"/>
<dbReference type="Pfam" id="PF05489">
    <property type="entry name" value="Phage_tail_X"/>
    <property type="match status" value="1"/>
</dbReference>
<dbReference type="EMBL" id="CP015878">
    <property type="protein sequence ID" value="ANI16757.1"/>
    <property type="molecule type" value="Genomic_DNA"/>
</dbReference>
<dbReference type="Proteomes" id="UP000077748">
    <property type="component" value="Chromosome"/>
</dbReference>
<name>A0A1A9KGQ5_9PSED</name>
<organism evidence="1 2">
    <name type="scientific">Pseudomonas citronellolis</name>
    <dbReference type="NCBI Taxonomy" id="53408"/>
    <lineage>
        <taxon>Bacteria</taxon>
        <taxon>Pseudomonadati</taxon>
        <taxon>Pseudomonadota</taxon>
        <taxon>Gammaproteobacteria</taxon>
        <taxon>Pseudomonadales</taxon>
        <taxon>Pseudomonadaceae</taxon>
        <taxon>Pseudomonas</taxon>
    </lineage>
</organism>
<dbReference type="RefSeq" id="WP_064584010.1">
    <property type="nucleotide sequence ID" value="NZ_CP015878.1"/>
</dbReference>
<gene>
    <name evidence="1" type="ORF">A9C11_23540</name>
</gene>
<accession>A0A1A9KGQ5</accession>
<sequence length="68" mass="7227">MAKTCRTSDGDLLDVLCYQVYGHLNGTVEAVLEANPGLADYAQPLPVGVVIVLPDLPAASSEEVLLWD</sequence>
<evidence type="ECO:0000313" key="1">
    <source>
        <dbReference type="EMBL" id="ANI16757.1"/>
    </source>
</evidence>
<dbReference type="InterPro" id="IPR008861">
    <property type="entry name" value="GpX-like"/>
</dbReference>
<reference evidence="1 2" key="1">
    <citation type="submission" date="2016-05" db="EMBL/GenBank/DDBJ databases">
        <title>Genome Sequence of Pseudomonas citronellolis Strain SJTE-3, an Estrogens and Persistent Organic Pollutants degradation strain.</title>
        <authorList>
            <person name="Liang R."/>
        </authorList>
    </citation>
    <scope>NUCLEOTIDE SEQUENCE [LARGE SCALE GENOMIC DNA]</scope>
    <source>
        <strain evidence="1 2">SJTE-3</strain>
    </source>
</reference>